<dbReference type="Proteomes" id="UP001275084">
    <property type="component" value="Unassembled WGS sequence"/>
</dbReference>
<dbReference type="EMBL" id="JAUIQD010000003">
    <property type="protein sequence ID" value="KAK3358129.1"/>
    <property type="molecule type" value="Genomic_DNA"/>
</dbReference>
<dbReference type="AlphaFoldDB" id="A0AAJ0HP13"/>
<gene>
    <name evidence="2" type="ORF">B0T25DRAFT_605612</name>
</gene>
<keyword evidence="3" id="KW-1185">Reference proteome</keyword>
<evidence type="ECO:0000313" key="2">
    <source>
        <dbReference type="EMBL" id="KAK3358129.1"/>
    </source>
</evidence>
<feature type="region of interest" description="Disordered" evidence="1">
    <location>
        <begin position="33"/>
        <end position="60"/>
    </location>
</feature>
<sequence>MSYYSDHEWANGFDSEDAALAIAIQESLLTSTQRFSSESDLPTPAQPAPSISQPATESPKPIKETVWANIKRYLQSRTGPKPLVTYGICQNKLVVPRLQEDDGKQETMRKLPCGHVLGSDYTDRWIKTRLNDHSSDDNVAKCPFYRAPIMADVNPNQRPRAGNGVLQPVFRGGSVIGGISSTTRGIYFDGGQAVANFEQRPQTLSKT</sequence>
<comment type="caution">
    <text evidence="2">The sequence shown here is derived from an EMBL/GenBank/DDBJ whole genome shotgun (WGS) entry which is preliminary data.</text>
</comment>
<reference evidence="2" key="2">
    <citation type="submission" date="2023-06" db="EMBL/GenBank/DDBJ databases">
        <authorList>
            <consortium name="Lawrence Berkeley National Laboratory"/>
            <person name="Haridas S."/>
            <person name="Hensen N."/>
            <person name="Bonometti L."/>
            <person name="Westerberg I."/>
            <person name="Brannstrom I.O."/>
            <person name="Guillou S."/>
            <person name="Cros-Aarteil S."/>
            <person name="Calhoun S."/>
            <person name="Kuo A."/>
            <person name="Mondo S."/>
            <person name="Pangilinan J."/>
            <person name="Riley R."/>
            <person name="Labutti K."/>
            <person name="Andreopoulos B."/>
            <person name="Lipzen A."/>
            <person name="Chen C."/>
            <person name="Yanf M."/>
            <person name="Daum C."/>
            <person name="Ng V."/>
            <person name="Clum A."/>
            <person name="Steindorff A."/>
            <person name="Ohm R."/>
            <person name="Martin F."/>
            <person name="Silar P."/>
            <person name="Natvig D."/>
            <person name="Lalanne C."/>
            <person name="Gautier V."/>
            <person name="Ament-Velasquez S.L."/>
            <person name="Kruys A."/>
            <person name="Hutchinson M.I."/>
            <person name="Powell A.J."/>
            <person name="Barry K."/>
            <person name="Miller A.N."/>
            <person name="Grigoriev I.V."/>
            <person name="Debuchy R."/>
            <person name="Gladieux P."/>
            <person name="Thoren M.H."/>
            <person name="Johannesson H."/>
        </authorList>
    </citation>
    <scope>NUCLEOTIDE SEQUENCE</scope>
    <source>
        <strain evidence="2">CBS 955.72</strain>
    </source>
</reference>
<organism evidence="2 3">
    <name type="scientific">Lasiosphaeria hispida</name>
    <dbReference type="NCBI Taxonomy" id="260671"/>
    <lineage>
        <taxon>Eukaryota</taxon>
        <taxon>Fungi</taxon>
        <taxon>Dikarya</taxon>
        <taxon>Ascomycota</taxon>
        <taxon>Pezizomycotina</taxon>
        <taxon>Sordariomycetes</taxon>
        <taxon>Sordariomycetidae</taxon>
        <taxon>Sordariales</taxon>
        <taxon>Lasiosphaeriaceae</taxon>
        <taxon>Lasiosphaeria</taxon>
    </lineage>
</organism>
<evidence type="ECO:0000313" key="3">
    <source>
        <dbReference type="Proteomes" id="UP001275084"/>
    </source>
</evidence>
<reference evidence="2" key="1">
    <citation type="journal article" date="2023" name="Mol. Phylogenet. Evol.">
        <title>Genome-scale phylogeny and comparative genomics of the fungal order Sordariales.</title>
        <authorList>
            <person name="Hensen N."/>
            <person name="Bonometti L."/>
            <person name="Westerberg I."/>
            <person name="Brannstrom I.O."/>
            <person name="Guillou S."/>
            <person name="Cros-Aarteil S."/>
            <person name="Calhoun S."/>
            <person name="Haridas S."/>
            <person name="Kuo A."/>
            <person name="Mondo S."/>
            <person name="Pangilinan J."/>
            <person name="Riley R."/>
            <person name="LaButti K."/>
            <person name="Andreopoulos B."/>
            <person name="Lipzen A."/>
            <person name="Chen C."/>
            <person name="Yan M."/>
            <person name="Daum C."/>
            <person name="Ng V."/>
            <person name="Clum A."/>
            <person name="Steindorff A."/>
            <person name="Ohm R.A."/>
            <person name="Martin F."/>
            <person name="Silar P."/>
            <person name="Natvig D.O."/>
            <person name="Lalanne C."/>
            <person name="Gautier V."/>
            <person name="Ament-Velasquez S.L."/>
            <person name="Kruys A."/>
            <person name="Hutchinson M.I."/>
            <person name="Powell A.J."/>
            <person name="Barry K."/>
            <person name="Miller A.N."/>
            <person name="Grigoriev I.V."/>
            <person name="Debuchy R."/>
            <person name="Gladieux P."/>
            <person name="Hiltunen Thoren M."/>
            <person name="Johannesson H."/>
        </authorList>
    </citation>
    <scope>NUCLEOTIDE SEQUENCE</scope>
    <source>
        <strain evidence="2">CBS 955.72</strain>
    </source>
</reference>
<proteinExistence type="predicted"/>
<evidence type="ECO:0000256" key="1">
    <source>
        <dbReference type="SAM" id="MobiDB-lite"/>
    </source>
</evidence>
<accession>A0AAJ0HP13</accession>
<name>A0AAJ0HP13_9PEZI</name>
<dbReference type="InterPro" id="IPR013083">
    <property type="entry name" value="Znf_RING/FYVE/PHD"/>
</dbReference>
<dbReference type="Gene3D" id="3.30.40.10">
    <property type="entry name" value="Zinc/RING finger domain, C3HC4 (zinc finger)"/>
    <property type="match status" value="1"/>
</dbReference>
<protein>
    <submittedName>
        <fullName evidence="2">Uncharacterized protein</fullName>
    </submittedName>
</protein>